<keyword evidence="2" id="KW-0695">RNA-directed DNA polymerase</keyword>
<accession>A0A2K3JLG6</accession>
<reference evidence="2 3" key="2">
    <citation type="journal article" date="2017" name="Front. Plant Sci.">
        <title>Gene Classification and Mining of Molecular Markers Useful in Red Clover (Trifolium pratense) Breeding.</title>
        <authorList>
            <person name="Istvanek J."/>
            <person name="Dluhosova J."/>
            <person name="Dluhos P."/>
            <person name="Patkova L."/>
            <person name="Nedelnik J."/>
            <person name="Repkova J."/>
        </authorList>
    </citation>
    <scope>NUCLEOTIDE SEQUENCE [LARGE SCALE GENOMIC DNA]</scope>
    <source>
        <strain evidence="3">cv. Tatra</strain>
        <tissue evidence="2">Young leaves</tissue>
    </source>
</reference>
<dbReference type="STRING" id="57577.A0A2K3JLG6"/>
<name>A0A2K3JLG6_TRIPR</name>
<dbReference type="AlphaFoldDB" id="A0A2K3JLG6"/>
<evidence type="ECO:0000313" key="2">
    <source>
        <dbReference type="EMBL" id="PNX54868.1"/>
    </source>
</evidence>
<evidence type="ECO:0000259" key="1">
    <source>
        <dbReference type="Pfam" id="PF07727"/>
    </source>
</evidence>
<keyword evidence="2" id="KW-0548">Nucleotidyltransferase</keyword>
<reference evidence="2 3" key="1">
    <citation type="journal article" date="2014" name="Am. J. Bot.">
        <title>Genome assembly and annotation for red clover (Trifolium pratense; Fabaceae).</title>
        <authorList>
            <person name="Istvanek J."/>
            <person name="Jaros M."/>
            <person name="Krenek A."/>
            <person name="Repkova J."/>
        </authorList>
    </citation>
    <scope>NUCLEOTIDE SEQUENCE [LARGE SCALE GENOMIC DNA]</scope>
    <source>
        <strain evidence="3">cv. Tatra</strain>
        <tissue evidence="2">Young leaves</tissue>
    </source>
</reference>
<comment type="caution">
    <text evidence="2">The sequence shown here is derived from an EMBL/GenBank/DDBJ whole genome shotgun (WGS) entry which is preliminary data.</text>
</comment>
<feature type="non-terminal residue" evidence="2">
    <location>
        <position position="78"/>
    </location>
</feature>
<dbReference type="GO" id="GO:0003964">
    <property type="term" value="F:RNA-directed DNA polymerase activity"/>
    <property type="evidence" value="ECO:0007669"/>
    <property type="project" value="UniProtKB-KW"/>
</dbReference>
<proteinExistence type="predicted"/>
<dbReference type="InterPro" id="IPR013103">
    <property type="entry name" value="RVT_2"/>
</dbReference>
<gene>
    <name evidence="2" type="ORF">L195_g048490</name>
</gene>
<dbReference type="Proteomes" id="UP000236291">
    <property type="component" value="Unassembled WGS sequence"/>
</dbReference>
<keyword evidence="2" id="KW-0808">Transferase</keyword>
<sequence length="78" mass="9054">METIRLVTGIPNHNKRSMYQIDVKCAFLNGPLDEEVYVAQPPGFSLKGQESKVYKLRKALYGIKQDPRAWNKRIDKFL</sequence>
<organism evidence="2 3">
    <name type="scientific">Trifolium pratense</name>
    <name type="common">Red clover</name>
    <dbReference type="NCBI Taxonomy" id="57577"/>
    <lineage>
        <taxon>Eukaryota</taxon>
        <taxon>Viridiplantae</taxon>
        <taxon>Streptophyta</taxon>
        <taxon>Embryophyta</taxon>
        <taxon>Tracheophyta</taxon>
        <taxon>Spermatophyta</taxon>
        <taxon>Magnoliopsida</taxon>
        <taxon>eudicotyledons</taxon>
        <taxon>Gunneridae</taxon>
        <taxon>Pentapetalae</taxon>
        <taxon>rosids</taxon>
        <taxon>fabids</taxon>
        <taxon>Fabales</taxon>
        <taxon>Fabaceae</taxon>
        <taxon>Papilionoideae</taxon>
        <taxon>50 kb inversion clade</taxon>
        <taxon>NPAAA clade</taxon>
        <taxon>Hologalegina</taxon>
        <taxon>IRL clade</taxon>
        <taxon>Trifolieae</taxon>
        <taxon>Trifolium</taxon>
    </lineage>
</organism>
<dbReference type="Pfam" id="PF07727">
    <property type="entry name" value="RVT_2"/>
    <property type="match status" value="1"/>
</dbReference>
<protein>
    <submittedName>
        <fullName evidence="2">Reverse transcriptase</fullName>
    </submittedName>
</protein>
<feature type="domain" description="Reverse transcriptase Ty1/copia-type" evidence="1">
    <location>
        <begin position="2"/>
        <end position="78"/>
    </location>
</feature>
<dbReference type="EMBL" id="ASHM01069430">
    <property type="protein sequence ID" value="PNX54868.1"/>
    <property type="molecule type" value="Genomic_DNA"/>
</dbReference>
<evidence type="ECO:0000313" key="3">
    <source>
        <dbReference type="Proteomes" id="UP000236291"/>
    </source>
</evidence>